<sequence>MQYHDSSLEDFTGYVLLDRHSNQFLFLNLTGARGSLRGSISSLDSDLELVISTIVSGSSNNASDVITSQAIKLRGGLLCDHNSRVRSSTHRKDPACSVDGLRDFDSDLLRRIKTRHIAGGSCTGAGCVVSSDVVVSWKHWLNPFSWGSASPWTTARIALTAMT</sequence>
<dbReference type="AlphaFoldDB" id="A0A7T8GL75"/>
<name>A0A7T8GL75_CALRO</name>
<dbReference type="Gene3D" id="2.60.40.3980">
    <property type="entry name" value="Cell-cell fusogen EFF/AFF, domain 3"/>
    <property type="match status" value="1"/>
</dbReference>
<gene>
    <name evidence="1" type="ORF">FKW44_024699</name>
</gene>
<dbReference type="Proteomes" id="UP000595437">
    <property type="component" value="Chromosome 20"/>
</dbReference>
<dbReference type="InterPro" id="IPR043076">
    <property type="entry name" value="Fusogen_EFF/AFF_dom3"/>
</dbReference>
<evidence type="ECO:0000313" key="2">
    <source>
        <dbReference type="Proteomes" id="UP000595437"/>
    </source>
</evidence>
<dbReference type="InterPro" id="IPR029213">
    <property type="entry name" value="Fusogen_EFF/AFF"/>
</dbReference>
<proteinExistence type="predicted"/>
<reference evidence="2" key="1">
    <citation type="submission" date="2021-01" db="EMBL/GenBank/DDBJ databases">
        <title>Caligus Genome Assembly.</title>
        <authorList>
            <person name="Gallardo-Escarate C."/>
        </authorList>
    </citation>
    <scope>NUCLEOTIDE SEQUENCE [LARGE SCALE GENOMIC DNA]</scope>
</reference>
<keyword evidence="2" id="KW-1185">Reference proteome</keyword>
<accession>A0A7T8GL75</accession>
<protein>
    <submittedName>
        <fullName evidence="1">Uncharacterized protein</fullName>
    </submittedName>
</protein>
<feature type="non-terminal residue" evidence="1">
    <location>
        <position position="163"/>
    </location>
</feature>
<evidence type="ECO:0000313" key="1">
    <source>
        <dbReference type="EMBL" id="QQP32399.1"/>
    </source>
</evidence>
<dbReference type="EMBL" id="CP045909">
    <property type="protein sequence ID" value="QQP32399.1"/>
    <property type="molecule type" value="Genomic_DNA"/>
</dbReference>
<dbReference type="Pfam" id="PF14884">
    <property type="entry name" value="EFF-AFF"/>
    <property type="match status" value="1"/>
</dbReference>
<organism evidence="1 2">
    <name type="scientific">Caligus rogercresseyi</name>
    <name type="common">Sea louse</name>
    <dbReference type="NCBI Taxonomy" id="217165"/>
    <lineage>
        <taxon>Eukaryota</taxon>
        <taxon>Metazoa</taxon>
        <taxon>Ecdysozoa</taxon>
        <taxon>Arthropoda</taxon>
        <taxon>Crustacea</taxon>
        <taxon>Multicrustacea</taxon>
        <taxon>Hexanauplia</taxon>
        <taxon>Copepoda</taxon>
        <taxon>Siphonostomatoida</taxon>
        <taxon>Caligidae</taxon>
        <taxon>Caligus</taxon>
    </lineage>
</organism>